<dbReference type="SUPFAM" id="SSF57756">
    <property type="entry name" value="Retrovirus zinc finger-like domains"/>
    <property type="match status" value="1"/>
</dbReference>
<evidence type="ECO:0000313" key="4">
    <source>
        <dbReference type="EMBL" id="ORZ21280.1"/>
    </source>
</evidence>
<evidence type="ECO:0000256" key="1">
    <source>
        <dbReference type="PROSITE-ProRule" id="PRU00047"/>
    </source>
</evidence>
<sequence>MDRLAEDFTKALKIHMANLNPVGLQQQQGYEGRGQDGRFDGPPKCFGCNEVGHISRYCHNRQREYQGQSSYQRNFDSGKGKPKNEEAKKAFVVQGVKVWNVNTEGRSKTQGVRTRSVVSDEPEVSQGKRRTIGTGVVDVVRDRVTNGKPARKKRAPPRKLEVDVGETDVWSVLKSTDSGVSLAQLIATNKKAAGDIQAGIRCMHGCKKKSVKIDNKGKGPQVYRASVRCIENSDDEVSSGGEYDSRSEGSDDSSEGNDVDSYLYPSGYSSGDESSEVESEVEDSLSGYESDDTHYEYAYDINRLKEASPFMADLMLLGMTWFEAYGAVPLPQERRLVTPTRSGKDVVVQGRSMSDEEQRVYTAGSVGIYHAKIGSVSQEAHAGEDEAYEKEKEVLALPEGVQLVLDENDDKVFVETAELGKVEAFEHKIVIPVDAPNISKPYRVTWQEDECVKEACTKYNLRLKKKKKKSYFSRQEDECLGHAISTNGSLQKGSENPADALSSKTYPLDCESPKDKKRYEVGDQVLLLDNKAEKLDGMWLGPFSVTKANSNGTYWLIGKDQRRLQGAVNVEKLRPWNQRKSLVPNISSGPLLEFVERKR</sequence>
<dbReference type="OrthoDB" id="5592268at2759"/>
<dbReference type="GO" id="GO:0008270">
    <property type="term" value="F:zinc ion binding"/>
    <property type="evidence" value="ECO:0007669"/>
    <property type="project" value="UniProtKB-KW"/>
</dbReference>
<protein>
    <recommendedName>
        <fullName evidence="3">CCHC-type domain-containing protein</fullName>
    </recommendedName>
</protein>
<feature type="region of interest" description="Disordered" evidence="2">
    <location>
        <begin position="65"/>
        <end position="85"/>
    </location>
</feature>
<feature type="region of interest" description="Disordered" evidence="2">
    <location>
        <begin position="485"/>
        <end position="507"/>
    </location>
</feature>
<reference evidence="4 5" key="1">
    <citation type="submission" date="2016-07" db="EMBL/GenBank/DDBJ databases">
        <title>Pervasive Adenine N6-methylation of Active Genes in Fungi.</title>
        <authorList>
            <consortium name="DOE Joint Genome Institute"/>
            <person name="Mondo S.J."/>
            <person name="Dannebaum R.O."/>
            <person name="Kuo R.C."/>
            <person name="Labutti K."/>
            <person name="Haridas S."/>
            <person name="Kuo A."/>
            <person name="Salamov A."/>
            <person name="Ahrendt S.R."/>
            <person name="Lipzen A."/>
            <person name="Sullivan W."/>
            <person name="Andreopoulos W.B."/>
            <person name="Clum A."/>
            <person name="Lindquist E."/>
            <person name="Daum C."/>
            <person name="Ramamoorthy G.K."/>
            <person name="Gryganskyi A."/>
            <person name="Culley D."/>
            <person name="Magnuson J.K."/>
            <person name="James T.Y."/>
            <person name="O'Malley M.A."/>
            <person name="Stajich J.E."/>
            <person name="Spatafora J.W."/>
            <person name="Visel A."/>
            <person name="Grigoriev I.V."/>
        </authorList>
    </citation>
    <scope>NUCLEOTIDE SEQUENCE [LARGE SCALE GENOMIC DNA]</scope>
    <source>
        <strain evidence="4 5">NRRL 1336</strain>
    </source>
</reference>
<feature type="region of interest" description="Disordered" evidence="2">
    <location>
        <begin position="233"/>
        <end position="289"/>
    </location>
</feature>
<keyword evidence="1" id="KW-0862">Zinc</keyword>
<gene>
    <name evidence="4" type="ORF">BCR42DRAFT_389041</name>
</gene>
<feature type="compositionally biased region" description="Basic and acidic residues" evidence="2">
    <location>
        <begin position="76"/>
        <end position="85"/>
    </location>
</feature>
<dbReference type="GO" id="GO:0003676">
    <property type="term" value="F:nucleic acid binding"/>
    <property type="evidence" value="ECO:0007669"/>
    <property type="project" value="InterPro"/>
</dbReference>
<evidence type="ECO:0000256" key="2">
    <source>
        <dbReference type="SAM" id="MobiDB-lite"/>
    </source>
</evidence>
<comment type="caution">
    <text evidence="4">The sequence shown here is derived from an EMBL/GenBank/DDBJ whole genome shotgun (WGS) entry which is preliminary data.</text>
</comment>
<feature type="compositionally biased region" description="Acidic residues" evidence="2">
    <location>
        <begin position="273"/>
        <end position="283"/>
    </location>
</feature>
<keyword evidence="5" id="KW-1185">Reference proteome</keyword>
<dbReference type="PROSITE" id="PS50158">
    <property type="entry name" value="ZF_CCHC"/>
    <property type="match status" value="1"/>
</dbReference>
<dbReference type="Proteomes" id="UP000193560">
    <property type="component" value="Unassembled WGS sequence"/>
</dbReference>
<feature type="domain" description="CCHC-type" evidence="3">
    <location>
        <begin position="44"/>
        <end position="58"/>
    </location>
</feature>
<feature type="compositionally biased region" description="Polar residues" evidence="2">
    <location>
        <begin position="65"/>
        <end position="75"/>
    </location>
</feature>
<dbReference type="InterPro" id="IPR036875">
    <property type="entry name" value="Znf_CCHC_sf"/>
</dbReference>
<evidence type="ECO:0000259" key="3">
    <source>
        <dbReference type="PROSITE" id="PS50158"/>
    </source>
</evidence>
<feature type="compositionally biased region" description="Polar residues" evidence="2">
    <location>
        <begin position="485"/>
        <end position="494"/>
    </location>
</feature>
<dbReference type="AlphaFoldDB" id="A0A1X2IRW8"/>
<dbReference type="InterPro" id="IPR001878">
    <property type="entry name" value="Znf_CCHC"/>
</dbReference>
<proteinExistence type="predicted"/>
<keyword evidence="1" id="KW-0863">Zinc-finger</keyword>
<dbReference type="EMBL" id="MCGE01000005">
    <property type="protein sequence ID" value="ORZ21280.1"/>
    <property type="molecule type" value="Genomic_DNA"/>
</dbReference>
<organism evidence="4 5">
    <name type="scientific">Absidia repens</name>
    <dbReference type="NCBI Taxonomy" id="90262"/>
    <lineage>
        <taxon>Eukaryota</taxon>
        <taxon>Fungi</taxon>
        <taxon>Fungi incertae sedis</taxon>
        <taxon>Mucoromycota</taxon>
        <taxon>Mucoromycotina</taxon>
        <taxon>Mucoromycetes</taxon>
        <taxon>Mucorales</taxon>
        <taxon>Cunninghamellaceae</taxon>
        <taxon>Absidia</taxon>
    </lineage>
</organism>
<name>A0A1X2IRW8_9FUNG</name>
<dbReference type="STRING" id="90262.A0A1X2IRW8"/>
<accession>A0A1X2IRW8</accession>
<evidence type="ECO:0000313" key="5">
    <source>
        <dbReference type="Proteomes" id="UP000193560"/>
    </source>
</evidence>
<keyword evidence="1" id="KW-0479">Metal-binding</keyword>